<organism evidence="9 10">
    <name type="scientific">Novibacillus thermophilus</name>
    <dbReference type="NCBI Taxonomy" id="1471761"/>
    <lineage>
        <taxon>Bacteria</taxon>
        <taxon>Bacillati</taxon>
        <taxon>Bacillota</taxon>
        <taxon>Bacilli</taxon>
        <taxon>Bacillales</taxon>
        <taxon>Thermoactinomycetaceae</taxon>
        <taxon>Novibacillus</taxon>
    </lineage>
</organism>
<dbReference type="Pfam" id="PF13091">
    <property type="entry name" value="PLDc_2"/>
    <property type="match status" value="2"/>
</dbReference>
<dbReference type="GO" id="GO:0004630">
    <property type="term" value="F:phospholipase D activity"/>
    <property type="evidence" value="ECO:0007669"/>
    <property type="project" value="UniProtKB-EC"/>
</dbReference>
<dbReference type="PANTHER" id="PTHR43856:SF1">
    <property type="entry name" value="MITOCHONDRIAL CARDIOLIPIN HYDROLASE"/>
    <property type="match status" value="1"/>
</dbReference>
<reference evidence="9 10" key="1">
    <citation type="journal article" date="2015" name="Int. J. Syst. Evol. Microbiol.">
        <title>Novibacillus thermophilus gen. nov., sp. nov., a Gram-staining-negative and moderately thermophilic member of the family Thermoactinomycetaceae.</title>
        <authorList>
            <person name="Yang G."/>
            <person name="Chen J."/>
            <person name="Zhou S."/>
        </authorList>
    </citation>
    <scope>NUCLEOTIDE SEQUENCE [LARGE SCALE GENOMIC DNA]</scope>
    <source>
        <strain evidence="9 10">SG-1</strain>
    </source>
</reference>
<evidence type="ECO:0000256" key="3">
    <source>
        <dbReference type="ARBA" id="ARBA00012027"/>
    </source>
</evidence>
<protein>
    <recommendedName>
        <fullName evidence="3">phospholipase D</fullName>
        <ecNumber evidence="3">3.1.4.4</ecNumber>
    </recommendedName>
</protein>
<keyword evidence="4" id="KW-0378">Hydrolase</keyword>
<evidence type="ECO:0000256" key="7">
    <source>
        <dbReference type="SAM" id="SignalP"/>
    </source>
</evidence>
<dbReference type="RefSeq" id="WP_077720304.1">
    <property type="nucleotide sequence ID" value="NZ_CP019699.1"/>
</dbReference>
<evidence type="ECO:0000259" key="8">
    <source>
        <dbReference type="Pfam" id="PF13091"/>
    </source>
</evidence>
<evidence type="ECO:0000256" key="6">
    <source>
        <dbReference type="ARBA" id="ARBA00023098"/>
    </source>
</evidence>
<dbReference type="KEGG" id="ntr:B0W44_12405"/>
<evidence type="ECO:0000313" key="9">
    <source>
        <dbReference type="EMBL" id="AQS56441.1"/>
    </source>
</evidence>
<name>A0A1U9K8U2_9BACL</name>
<evidence type="ECO:0000256" key="1">
    <source>
        <dbReference type="ARBA" id="ARBA00000798"/>
    </source>
</evidence>
<dbReference type="PANTHER" id="PTHR43856">
    <property type="entry name" value="CARDIOLIPIN HYDROLASE"/>
    <property type="match status" value="1"/>
</dbReference>
<evidence type="ECO:0000256" key="4">
    <source>
        <dbReference type="ARBA" id="ARBA00022801"/>
    </source>
</evidence>
<feature type="chain" id="PRO_5038566763" description="phospholipase D" evidence="7">
    <location>
        <begin position="22"/>
        <end position="397"/>
    </location>
</feature>
<keyword evidence="7" id="KW-0732">Signal</keyword>
<dbReference type="GO" id="GO:0016042">
    <property type="term" value="P:lipid catabolic process"/>
    <property type="evidence" value="ECO:0007669"/>
    <property type="project" value="UniProtKB-KW"/>
</dbReference>
<keyword evidence="10" id="KW-1185">Reference proteome</keyword>
<dbReference type="STRING" id="1471761.B0W44_12405"/>
<dbReference type="Gene3D" id="3.30.870.10">
    <property type="entry name" value="Endonuclease Chain A"/>
    <property type="match status" value="2"/>
</dbReference>
<dbReference type="InterPro" id="IPR025202">
    <property type="entry name" value="PLD-like_dom"/>
</dbReference>
<feature type="domain" description="Phospholipase D-like" evidence="8">
    <location>
        <begin position="281"/>
        <end position="385"/>
    </location>
</feature>
<gene>
    <name evidence="9" type="ORF">B0W44_12405</name>
</gene>
<evidence type="ECO:0000256" key="2">
    <source>
        <dbReference type="ARBA" id="ARBA00008664"/>
    </source>
</evidence>
<dbReference type="EC" id="3.1.4.4" evidence="3"/>
<dbReference type="EMBL" id="CP019699">
    <property type="protein sequence ID" value="AQS56441.1"/>
    <property type="molecule type" value="Genomic_DNA"/>
</dbReference>
<comment type="catalytic activity">
    <reaction evidence="1">
        <text>a 1,2-diacyl-sn-glycero-3-phosphocholine + H2O = a 1,2-diacyl-sn-glycero-3-phosphate + choline + H(+)</text>
        <dbReference type="Rhea" id="RHEA:14445"/>
        <dbReference type="ChEBI" id="CHEBI:15354"/>
        <dbReference type="ChEBI" id="CHEBI:15377"/>
        <dbReference type="ChEBI" id="CHEBI:15378"/>
        <dbReference type="ChEBI" id="CHEBI:57643"/>
        <dbReference type="ChEBI" id="CHEBI:58608"/>
        <dbReference type="EC" id="3.1.4.4"/>
    </reaction>
</comment>
<comment type="similarity">
    <text evidence="2">Belongs to the phospholipase D family.</text>
</comment>
<feature type="signal peptide" evidence="7">
    <location>
        <begin position="1"/>
        <end position="21"/>
    </location>
</feature>
<accession>A0A1U9K8U2</accession>
<evidence type="ECO:0000256" key="5">
    <source>
        <dbReference type="ARBA" id="ARBA00022963"/>
    </source>
</evidence>
<dbReference type="GO" id="GO:0016891">
    <property type="term" value="F:RNA endonuclease activity producing 5'-phosphomonoesters, hydrolytic mechanism"/>
    <property type="evidence" value="ECO:0007669"/>
    <property type="project" value="TreeGrafter"/>
</dbReference>
<proteinExistence type="inferred from homology"/>
<dbReference type="AlphaFoldDB" id="A0A1U9K8U2"/>
<sequence length="397" mass="43729">MPKAVKSFLVTLVIIVVTATAITPSSAKEMEEDPQPYQDASEVTTKAVFNNPAGGDPETIVREICNLIRQAPSGSRIRIAQFVISGAAGMDFAKEVIAAHRRGVDVQIVIDGWQVDNPAMAAIIAELGRDKSARSWVHICSRRSPEGNTSACIGDKGQHNKFYLFSETGGKSNVVVQSSANVTDLNSTTYWNNALILVGNWRLYRAYNTYFEDLAAEVESDDYYWTVTTGMAGGSVRAHFFPRAGTDASTDPIVEALKKVDCRSGTFIGIGMSEWDAYRIKIAEKLADLANDGCSVLVVHGPIDDEVRDVLQSVPRIEVRELNDGSQLPGRIHSKYMIINGMYDGDTDAKWVFTGSHNYNLTSLRRNDETMLQTNIRGIYELYKANLLTMRKAATVQ</sequence>
<feature type="domain" description="Phospholipase D-like" evidence="8">
    <location>
        <begin position="64"/>
        <end position="213"/>
    </location>
</feature>
<dbReference type="InterPro" id="IPR051406">
    <property type="entry name" value="PLD_domain"/>
</dbReference>
<evidence type="ECO:0000313" key="10">
    <source>
        <dbReference type="Proteomes" id="UP000188603"/>
    </source>
</evidence>
<keyword evidence="5" id="KW-0442">Lipid degradation</keyword>
<keyword evidence="6" id="KW-0443">Lipid metabolism</keyword>
<dbReference type="SUPFAM" id="SSF56024">
    <property type="entry name" value="Phospholipase D/nuclease"/>
    <property type="match status" value="2"/>
</dbReference>
<dbReference type="Proteomes" id="UP000188603">
    <property type="component" value="Chromosome"/>
</dbReference>